<keyword evidence="13" id="KW-0829">Tyrosine-protein kinase</keyword>
<keyword evidence="7" id="KW-0677">Repeat</keyword>
<keyword evidence="9" id="KW-0418">Kinase</keyword>
<feature type="domain" description="Protein kinase" evidence="20">
    <location>
        <begin position="352"/>
        <end position="615"/>
    </location>
</feature>
<dbReference type="Gene3D" id="3.30.200.20">
    <property type="entry name" value="Phosphorylase Kinase, domain 1"/>
    <property type="match status" value="1"/>
</dbReference>
<dbReference type="InterPro" id="IPR020635">
    <property type="entry name" value="Tyr_kinase_cat_dom"/>
</dbReference>
<dbReference type="SMART" id="SM00219">
    <property type="entry name" value="TyrKc"/>
    <property type="match status" value="1"/>
</dbReference>
<dbReference type="Gene3D" id="3.80.20.20">
    <property type="entry name" value="Receptor L-domain"/>
    <property type="match status" value="1"/>
</dbReference>
<dbReference type="CDD" id="cd12087">
    <property type="entry name" value="TM_EGFR-like"/>
    <property type="match status" value="1"/>
</dbReference>
<dbReference type="Proteomes" id="UP000299102">
    <property type="component" value="Unassembled WGS sequence"/>
</dbReference>
<dbReference type="InterPro" id="IPR017441">
    <property type="entry name" value="Protein_kinase_ATP_BS"/>
</dbReference>
<proteinExistence type="inferred from homology"/>
<evidence type="ECO:0000256" key="16">
    <source>
        <dbReference type="PROSITE-ProRule" id="PRU10141"/>
    </source>
</evidence>
<feature type="binding site" evidence="16">
    <location>
        <position position="386"/>
    </location>
    <ligand>
        <name>ATP</name>
        <dbReference type="ChEBI" id="CHEBI:30616"/>
    </ligand>
</feature>
<dbReference type="GO" id="GO:0051897">
    <property type="term" value="P:positive regulation of phosphatidylinositol 3-kinase/protein kinase B signal transduction"/>
    <property type="evidence" value="ECO:0007669"/>
    <property type="project" value="TreeGrafter"/>
</dbReference>
<evidence type="ECO:0000256" key="17">
    <source>
        <dbReference type="RuleBase" id="RU000312"/>
    </source>
</evidence>
<dbReference type="Gene3D" id="1.10.510.10">
    <property type="entry name" value="Transferase(Phosphotransferase) domain 1"/>
    <property type="match status" value="1"/>
</dbReference>
<keyword evidence="14" id="KW-1015">Disulfide bond</keyword>
<evidence type="ECO:0000256" key="6">
    <source>
        <dbReference type="ARBA" id="ARBA00022729"/>
    </source>
</evidence>
<dbReference type="AlphaFoldDB" id="A0A4C2A6Z7"/>
<dbReference type="SUPFAM" id="SSF49265">
    <property type="entry name" value="Fibronectin type III"/>
    <property type="match status" value="1"/>
</dbReference>
<evidence type="ECO:0000256" key="10">
    <source>
        <dbReference type="ARBA" id="ARBA00022840"/>
    </source>
</evidence>
<dbReference type="PRINTS" id="PR00109">
    <property type="entry name" value="TYRKINASE"/>
</dbReference>
<evidence type="ECO:0000313" key="21">
    <source>
        <dbReference type="EMBL" id="GBP95582.1"/>
    </source>
</evidence>
<dbReference type="Pfam" id="PF07714">
    <property type="entry name" value="PK_Tyr_Ser-Thr"/>
    <property type="match status" value="1"/>
</dbReference>
<protein>
    <recommendedName>
        <fullName evidence="17">Tyrosine-protein kinase receptor</fullName>
        <ecNumber evidence="17">2.7.10.1</ecNumber>
    </recommendedName>
</protein>
<dbReference type="CDD" id="cd05032">
    <property type="entry name" value="PTKc_InsR_like"/>
    <property type="match status" value="1"/>
</dbReference>
<evidence type="ECO:0000259" key="20">
    <source>
        <dbReference type="PROSITE" id="PS50011"/>
    </source>
</evidence>
<comment type="caution">
    <text evidence="21">The sequence shown here is derived from an EMBL/GenBank/DDBJ whole genome shotgun (WGS) entry which is preliminary data.</text>
</comment>
<dbReference type="SUPFAM" id="SSF52058">
    <property type="entry name" value="L domain-like"/>
    <property type="match status" value="1"/>
</dbReference>
<dbReference type="FunFam" id="1.10.510.10:FF:000528">
    <property type="entry name" value="Tyrosine-protein kinase receptor"/>
    <property type="match status" value="1"/>
</dbReference>
<dbReference type="OrthoDB" id="5809444at2759"/>
<dbReference type="InterPro" id="IPR008266">
    <property type="entry name" value="Tyr_kinase_AS"/>
</dbReference>
<dbReference type="PANTHER" id="PTHR24416">
    <property type="entry name" value="TYROSINE-PROTEIN KINASE RECEPTOR"/>
    <property type="match status" value="1"/>
</dbReference>
<dbReference type="InterPro" id="IPR000494">
    <property type="entry name" value="Rcpt_L-dom"/>
</dbReference>
<evidence type="ECO:0000256" key="11">
    <source>
        <dbReference type="ARBA" id="ARBA00022989"/>
    </source>
</evidence>
<comment type="cofactor">
    <cofactor evidence="1">
        <name>Mn(2+)</name>
        <dbReference type="ChEBI" id="CHEBI:29035"/>
    </cofactor>
</comment>
<dbReference type="SUPFAM" id="SSF56112">
    <property type="entry name" value="Protein kinase-like (PK-like)"/>
    <property type="match status" value="1"/>
</dbReference>
<dbReference type="EMBL" id="BGZK01002653">
    <property type="protein sequence ID" value="GBP95582.1"/>
    <property type="molecule type" value="Genomic_DNA"/>
</dbReference>
<dbReference type="InterPro" id="IPR000719">
    <property type="entry name" value="Prot_kinase_dom"/>
</dbReference>
<evidence type="ECO:0000256" key="9">
    <source>
        <dbReference type="ARBA" id="ARBA00022777"/>
    </source>
</evidence>
<dbReference type="InterPro" id="IPR036941">
    <property type="entry name" value="Rcpt_L-dom_sf"/>
</dbReference>
<dbReference type="EC" id="2.7.10.1" evidence="17"/>
<keyword evidence="22" id="KW-1185">Reference proteome</keyword>
<keyword evidence="10 16" id="KW-0067">ATP-binding</keyword>
<feature type="compositionally biased region" description="Basic and acidic residues" evidence="18">
    <location>
        <begin position="220"/>
        <end position="248"/>
    </location>
</feature>
<keyword evidence="4" id="KW-0165">Cleavage on pair of basic residues</keyword>
<evidence type="ECO:0000256" key="5">
    <source>
        <dbReference type="ARBA" id="ARBA00022692"/>
    </source>
</evidence>
<evidence type="ECO:0000256" key="4">
    <source>
        <dbReference type="ARBA" id="ARBA00022685"/>
    </source>
</evidence>
<dbReference type="GO" id="GO:0043560">
    <property type="term" value="F:insulin receptor substrate binding"/>
    <property type="evidence" value="ECO:0007669"/>
    <property type="project" value="TreeGrafter"/>
</dbReference>
<keyword evidence="5 17" id="KW-0812">Transmembrane</keyword>
<dbReference type="GO" id="GO:0043410">
    <property type="term" value="P:positive regulation of MAPK cascade"/>
    <property type="evidence" value="ECO:0007669"/>
    <property type="project" value="TreeGrafter"/>
</dbReference>
<evidence type="ECO:0000256" key="12">
    <source>
        <dbReference type="ARBA" id="ARBA00023136"/>
    </source>
</evidence>
<dbReference type="Pfam" id="PF01030">
    <property type="entry name" value="Recep_L_domain"/>
    <property type="match status" value="1"/>
</dbReference>
<dbReference type="InterPro" id="IPR050122">
    <property type="entry name" value="RTK"/>
</dbReference>
<dbReference type="PROSITE" id="PS00109">
    <property type="entry name" value="PROTEIN_KINASE_TYR"/>
    <property type="match status" value="1"/>
</dbReference>
<comment type="catalytic activity">
    <reaction evidence="15 17">
        <text>L-tyrosyl-[protein] + ATP = O-phospho-L-tyrosyl-[protein] + ADP + H(+)</text>
        <dbReference type="Rhea" id="RHEA:10596"/>
        <dbReference type="Rhea" id="RHEA-COMP:10136"/>
        <dbReference type="Rhea" id="RHEA-COMP:20101"/>
        <dbReference type="ChEBI" id="CHEBI:15378"/>
        <dbReference type="ChEBI" id="CHEBI:30616"/>
        <dbReference type="ChEBI" id="CHEBI:46858"/>
        <dbReference type="ChEBI" id="CHEBI:61978"/>
        <dbReference type="ChEBI" id="CHEBI:456216"/>
        <dbReference type="EC" id="2.7.10.1"/>
    </reaction>
</comment>
<dbReference type="PANTHER" id="PTHR24416:SF525">
    <property type="entry name" value="INSULIN-LIKE RECEPTOR"/>
    <property type="match status" value="1"/>
</dbReference>
<feature type="region of interest" description="Disordered" evidence="18">
    <location>
        <begin position="211"/>
        <end position="248"/>
    </location>
</feature>
<dbReference type="GO" id="GO:0030424">
    <property type="term" value="C:axon"/>
    <property type="evidence" value="ECO:0007669"/>
    <property type="project" value="TreeGrafter"/>
</dbReference>
<evidence type="ECO:0000256" key="15">
    <source>
        <dbReference type="ARBA" id="ARBA00051243"/>
    </source>
</evidence>
<accession>A0A4C2A6Z7</accession>
<feature type="transmembrane region" description="Helical" evidence="19">
    <location>
        <begin position="289"/>
        <end position="314"/>
    </location>
</feature>
<dbReference type="GO" id="GO:0005009">
    <property type="term" value="F:insulin receptor activity"/>
    <property type="evidence" value="ECO:0007669"/>
    <property type="project" value="TreeGrafter"/>
</dbReference>
<keyword evidence="17" id="KW-0597">Phosphoprotein</keyword>
<evidence type="ECO:0000256" key="14">
    <source>
        <dbReference type="ARBA" id="ARBA00023157"/>
    </source>
</evidence>
<evidence type="ECO:0000256" key="1">
    <source>
        <dbReference type="ARBA" id="ARBA00001936"/>
    </source>
</evidence>
<dbReference type="InterPro" id="IPR011009">
    <property type="entry name" value="Kinase-like_dom_sf"/>
</dbReference>
<dbReference type="GO" id="GO:0005899">
    <property type="term" value="C:insulin receptor complex"/>
    <property type="evidence" value="ECO:0007669"/>
    <property type="project" value="TreeGrafter"/>
</dbReference>
<evidence type="ECO:0000256" key="19">
    <source>
        <dbReference type="SAM" id="Phobius"/>
    </source>
</evidence>
<keyword evidence="11 19" id="KW-1133">Transmembrane helix</keyword>
<evidence type="ECO:0000256" key="8">
    <source>
        <dbReference type="ARBA" id="ARBA00022741"/>
    </source>
</evidence>
<dbReference type="InterPro" id="IPR001245">
    <property type="entry name" value="Ser-Thr/Tyr_kinase_cat_dom"/>
</dbReference>
<dbReference type="PROSITE" id="PS50011">
    <property type="entry name" value="PROTEIN_KINASE_DOM"/>
    <property type="match status" value="1"/>
</dbReference>
<evidence type="ECO:0000256" key="2">
    <source>
        <dbReference type="ARBA" id="ARBA00004479"/>
    </source>
</evidence>
<dbReference type="PROSITE" id="PS00107">
    <property type="entry name" value="PROTEIN_KINASE_ATP"/>
    <property type="match status" value="1"/>
</dbReference>
<reference evidence="21 22" key="1">
    <citation type="journal article" date="2019" name="Commun. Biol.">
        <title>The bagworm genome reveals a unique fibroin gene that provides high tensile strength.</title>
        <authorList>
            <person name="Kono N."/>
            <person name="Nakamura H."/>
            <person name="Ohtoshi R."/>
            <person name="Tomita M."/>
            <person name="Numata K."/>
            <person name="Arakawa K."/>
        </authorList>
    </citation>
    <scope>NUCLEOTIDE SEQUENCE [LARGE SCALE GENOMIC DNA]</scope>
</reference>
<dbReference type="PROSITE" id="PS00239">
    <property type="entry name" value="RECEPTOR_TYR_KIN_II"/>
    <property type="match status" value="1"/>
</dbReference>
<gene>
    <name evidence="21" type="primary">InR</name>
    <name evidence="21" type="ORF">EVAR_68167_1</name>
</gene>
<keyword evidence="17 21" id="KW-0675">Receptor</keyword>
<keyword evidence="6" id="KW-0732">Signal</keyword>
<keyword evidence="3" id="KW-0808">Transferase</keyword>
<evidence type="ECO:0000256" key="7">
    <source>
        <dbReference type="ARBA" id="ARBA00022737"/>
    </source>
</evidence>
<evidence type="ECO:0000256" key="13">
    <source>
        <dbReference type="ARBA" id="ARBA00023137"/>
    </source>
</evidence>
<dbReference type="InterPro" id="IPR036116">
    <property type="entry name" value="FN3_sf"/>
</dbReference>
<comment type="similarity">
    <text evidence="17">Belongs to the protein kinase superfamily. Tyr protein kinase family. Insulin receptor subfamily.</text>
</comment>
<dbReference type="STRING" id="151549.A0A4C2A6Z7"/>
<comment type="subcellular location">
    <subcellularLocation>
        <location evidence="2">Membrane</location>
        <topology evidence="2">Single-pass type I membrane protein</topology>
    </subcellularLocation>
</comment>
<keyword evidence="8 16" id="KW-0547">Nucleotide-binding</keyword>
<dbReference type="GO" id="GO:0042593">
    <property type="term" value="P:glucose homeostasis"/>
    <property type="evidence" value="ECO:0007669"/>
    <property type="project" value="TreeGrafter"/>
</dbReference>
<organism evidence="21 22">
    <name type="scientific">Eumeta variegata</name>
    <name type="common">Bagworm moth</name>
    <name type="synonym">Eumeta japonica</name>
    <dbReference type="NCBI Taxonomy" id="151549"/>
    <lineage>
        <taxon>Eukaryota</taxon>
        <taxon>Metazoa</taxon>
        <taxon>Ecdysozoa</taxon>
        <taxon>Arthropoda</taxon>
        <taxon>Hexapoda</taxon>
        <taxon>Insecta</taxon>
        <taxon>Pterygota</taxon>
        <taxon>Neoptera</taxon>
        <taxon>Endopterygota</taxon>
        <taxon>Lepidoptera</taxon>
        <taxon>Glossata</taxon>
        <taxon>Ditrysia</taxon>
        <taxon>Tineoidea</taxon>
        <taxon>Psychidae</taxon>
        <taxon>Oiketicinae</taxon>
        <taxon>Eumeta</taxon>
    </lineage>
</organism>
<keyword evidence="12 19" id="KW-0472">Membrane</keyword>
<evidence type="ECO:0000256" key="18">
    <source>
        <dbReference type="SAM" id="MobiDB-lite"/>
    </source>
</evidence>
<dbReference type="InterPro" id="IPR002011">
    <property type="entry name" value="Tyr_kinase_rcpt_2_CS"/>
</dbReference>
<name>A0A4C2A6Z7_EUMVA</name>
<evidence type="ECO:0000256" key="3">
    <source>
        <dbReference type="ARBA" id="ARBA00022679"/>
    </source>
</evidence>
<feature type="region of interest" description="Disordered" evidence="18">
    <location>
        <begin position="734"/>
        <end position="757"/>
    </location>
</feature>
<evidence type="ECO:0000313" key="22">
    <source>
        <dbReference type="Proteomes" id="UP000299102"/>
    </source>
</evidence>
<dbReference type="GO" id="GO:0005524">
    <property type="term" value="F:ATP binding"/>
    <property type="evidence" value="ECO:0007669"/>
    <property type="project" value="UniProtKB-UniRule"/>
</dbReference>
<sequence length="790" mass="90130">MLPYHDSKINKSAPSEKVRLARPEHGRIFPNLSVIRGRVLFDGYALIVYSNSHLEELGLTKLTTISKGGVRIERNVMLCFVKSIDWSHIVSNTTDIRIEGNRDVVECPACPGDATAEQNEFSCKERHGYRYCWNSKSCQKCNTVLLNVTVVSVASLAIVKIDNPIHYEDERTFIGYQFLHIEDPDGNATKHAFRPCEDKWEISDPSKDTSHFFQGLKPYTRKERNRTTTKTDLRDSNSNRNRRATEENVDKVEELRAIIEPTNSSRSNVRLFWERPTRPNGAVPVTMPLSVIIGIAVGAVLIVVLIGALTYYFVRKRMLIPPSDLKIFPSVNPHYVSLQYIPDNWELTREKIIQLNPLGQGSFGMVYEGIIKDYEGRVEDTPCAIKTVNENATDRERINFLNEACVMKQFNTTHVVQLLGVCCLQRAHRPDERHELGMPPSISSVQPPSIKRIYQMAIEIADGMAYLTAKKFVHRDLAARNCMVAEDLTVKIGDFGMTRDIYENDYYRKGTKGLLPVRWMPPESLRDGIYSTASDVFSYGVVLWEMATLASQPYQGLSNDQVLRYVIDGGVMERPENCPDKLYFLMQRCWHHRPSARPSFIDIIRYLLEYAEPHFREVSFYHSEEGQQVVEKEIKARSEHGDVFENGDNDMEDVTTPLRLEEYSVGYKLNNDINSSVEQRADSSMIIDDDAPHSPYSLTGSPLIVSSTPDEHIRNNYNMSRIINSHNQILNSAPSTSTDFRKPSSGISSYPHPHTHPHHRNLYQPLVMLNSRHVITVPMTLTHMFLLTLS</sequence>